<evidence type="ECO:0000256" key="1">
    <source>
        <dbReference type="ARBA" id="ARBA00001946"/>
    </source>
</evidence>
<sequence>MDRQDAAGTDRVRIRALRTAYRFAWAARAGLRLLPFPPLDGAMAAVWCDGHILLVRNSYNRYHTLPGGRRQAGETYVRAAARELAEETGVTVAEERLRMAGREVLRYGFRRDVVEVHEIELEARPALVIDPVEIAEALWASPEEAARMALFGPARRYLESRR</sequence>
<dbReference type="PROSITE" id="PS00893">
    <property type="entry name" value="NUDIX_BOX"/>
    <property type="match status" value="1"/>
</dbReference>
<evidence type="ECO:0000313" key="4">
    <source>
        <dbReference type="EMBL" id="PJK29113.1"/>
    </source>
</evidence>
<dbReference type="InterPro" id="IPR020084">
    <property type="entry name" value="NUDIX_hydrolase_CS"/>
</dbReference>
<comment type="cofactor">
    <cofactor evidence="1">
        <name>Mg(2+)</name>
        <dbReference type="ChEBI" id="CHEBI:18420"/>
    </cofactor>
</comment>
<protein>
    <recommendedName>
        <fullName evidence="3">Nudix hydrolase domain-containing protein</fullName>
    </recommendedName>
</protein>
<dbReference type="Gene3D" id="3.90.79.10">
    <property type="entry name" value="Nucleoside Triphosphate Pyrophosphohydrolase"/>
    <property type="match status" value="1"/>
</dbReference>
<dbReference type="AlphaFoldDB" id="A0A2M9G088"/>
<evidence type="ECO:0000256" key="2">
    <source>
        <dbReference type="ARBA" id="ARBA00022801"/>
    </source>
</evidence>
<proteinExistence type="predicted"/>
<comment type="caution">
    <text evidence="4">The sequence shown here is derived from an EMBL/GenBank/DDBJ whole genome shotgun (WGS) entry which is preliminary data.</text>
</comment>
<dbReference type="CDD" id="cd02883">
    <property type="entry name" value="NUDIX_Hydrolase"/>
    <property type="match status" value="1"/>
</dbReference>
<evidence type="ECO:0000259" key="3">
    <source>
        <dbReference type="PROSITE" id="PS51462"/>
    </source>
</evidence>
<dbReference type="Pfam" id="PF00293">
    <property type="entry name" value="NUDIX"/>
    <property type="match status" value="1"/>
</dbReference>
<gene>
    <name evidence="4" type="ORF">CVT23_14475</name>
</gene>
<dbReference type="PANTHER" id="PTHR43046:SF14">
    <property type="entry name" value="MUTT_NUDIX FAMILY PROTEIN"/>
    <property type="match status" value="1"/>
</dbReference>
<dbReference type="PANTHER" id="PTHR43046">
    <property type="entry name" value="GDP-MANNOSE MANNOSYL HYDROLASE"/>
    <property type="match status" value="1"/>
</dbReference>
<dbReference type="GO" id="GO:0016787">
    <property type="term" value="F:hydrolase activity"/>
    <property type="evidence" value="ECO:0007669"/>
    <property type="project" value="UniProtKB-KW"/>
</dbReference>
<dbReference type="InterPro" id="IPR000086">
    <property type="entry name" value="NUDIX_hydrolase_dom"/>
</dbReference>
<dbReference type="PROSITE" id="PS51462">
    <property type="entry name" value="NUDIX"/>
    <property type="match status" value="1"/>
</dbReference>
<dbReference type="Proteomes" id="UP000229498">
    <property type="component" value="Unassembled WGS sequence"/>
</dbReference>
<reference evidence="4 5" key="1">
    <citation type="submission" date="2017-11" db="EMBL/GenBank/DDBJ databases">
        <title>Draft genome sequence of Rhizobiales bacterium SY3-13.</title>
        <authorList>
            <person name="Sun C."/>
        </authorList>
    </citation>
    <scope>NUCLEOTIDE SEQUENCE [LARGE SCALE GENOMIC DNA]</scope>
    <source>
        <strain evidence="4 5">SY3-13</strain>
    </source>
</reference>
<organism evidence="4 5">
    <name type="scientific">Minwuia thermotolerans</name>
    <dbReference type="NCBI Taxonomy" id="2056226"/>
    <lineage>
        <taxon>Bacteria</taxon>
        <taxon>Pseudomonadati</taxon>
        <taxon>Pseudomonadota</taxon>
        <taxon>Alphaproteobacteria</taxon>
        <taxon>Minwuiales</taxon>
        <taxon>Minwuiaceae</taxon>
        <taxon>Minwuia</taxon>
    </lineage>
</organism>
<dbReference type="SUPFAM" id="SSF55811">
    <property type="entry name" value="Nudix"/>
    <property type="match status" value="1"/>
</dbReference>
<evidence type="ECO:0000313" key="5">
    <source>
        <dbReference type="Proteomes" id="UP000229498"/>
    </source>
</evidence>
<keyword evidence="5" id="KW-1185">Reference proteome</keyword>
<dbReference type="OrthoDB" id="9761969at2"/>
<name>A0A2M9G088_9PROT</name>
<accession>A0A2M9G088</accession>
<keyword evidence="2" id="KW-0378">Hydrolase</keyword>
<feature type="domain" description="Nudix hydrolase" evidence="3">
    <location>
        <begin position="37"/>
        <end position="162"/>
    </location>
</feature>
<dbReference type="InterPro" id="IPR015797">
    <property type="entry name" value="NUDIX_hydrolase-like_dom_sf"/>
</dbReference>
<dbReference type="EMBL" id="PHIG01000037">
    <property type="protein sequence ID" value="PJK29113.1"/>
    <property type="molecule type" value="Genomic_DNA"/>
</dbReference>